<feature type="compositionally biased region" description="Basic and acidic residues" evidence="1">
    <location>
        <begin position="1"/>
        <end position="15"/>
    </location>
</feature>
<protein>
    <submittedName>
        <fullName evidence="2">Uncharacterized protein</fullName>
    </submittedName>
</protein>
<proteinExistence type="predicted"/>
<dbReference type="AlphaFoldDB" id="A0AAW5JVF5"/>
<feature type="region of interest" description="Disordered" evidence="1">
    <location>
        <begin position="1"/>
        <end position="20"/>
    </location>
</feature>
<organism evidence="2 3">
    <name type="scientific">Intestinimonas massiliensis</name>
    <name type="common">ex Afouda et al. 2020</name>
    <dbReference type="NCBI Taxonomy" id="1673721"/>
    <lineage>
        <taxon>Bacteria</taxon>
        <taxon>Bacillati</taxon>
        <taxon>Bacillota</taxon>
        <taxon>Clostridia</taxon>
        <taxon>Eubacteriales</taxon>
        <taxon>Intestinimonas</taxon>
    </lineage>
</organism>
<evidence type="ECO:0000313" key="3">
    <source>
        <dbReference type="Proteomes" id="UP001204562"/>
    </source>
</evidence>
<comment type="caution">
    <text evidence="2">The sequence shown here is derived from an EMBL/GenBank/DDBJ whole genome shotgun (WGS) entry which is preliminary data.</text>
</comment>
<dbReference type="RefSeq" id="WP_256304947.1">
    <property type="nucleotide sequence ID" value="NZ_JANFYS010000133.1"/>
</dbReference>
<evidence type="ECO:0000313" key="2">
    <source>
        <dbReference type="EMBL" id="MCQ4771924.1"/>
    </source>
</evidence>
<feature type="non-terminal residue" evidence="2">
    <location>
        <position position="122"/>
    </location>
</feature>
<accession>A0AAW5JVF5</accession>
<sequence length="122" mass="13869">MLDRRMRKEREKQDALRSSLDAQKPVIDAVMARYGIPDGDMANLAAAIQADDAMWSCAAEEAGMNVEQFKRFQRLQMENAQLRQAQERREAEGRMRAQLAAWDQEPAGLKNTVEGFDLPTEL</sequence>
<gene>
    <name evidence="2" type="ORF">NE579_16010</name>
</gene>
<dbReference type="Proteomes" id="UP001204562">
    <property type="component" value="Unassembled WGS sequence"/>
</dbReference>
<dbReference type="EMBL" id="JANFYS010000133">
    <property type="protein sequence ID" value="MCQ4771924.1"/>
    <property type="molecule type" value="Genomic_DNA"/>
</dbReference>
<name>A0AAW5JVF5_9FIRM</name>
<evidence type="ECO:0000256" key="1">
    <source>
        <dbReference type="SAM" id="MobiDB-lite"/>
    </source>
</evidence>
<reference evidence="2" key="1">
    <citation type="submission" date="2022-06" db="EMBL/GenBank/DDBJ databases">
        <title>Isolation of gut microbiota from human fecal samples.</title>
        <authorList>
            <person name="Pamer E.G."/>
            <person name="Barat B."/>
            <person name="Waligurski E."/>
            <person name="Medina S."/>
            <person name="Paddock L."/>
            <person name="Mostad J."/>
        </authorList>
    </citation>
    <scope>NUCLEOTIDE SEQUENCE</scope>
    <source>
        <strain evidence="2">DFI.9.91</strain>
    </source>
</reference>